<dbReference type="InterPro" id="IPR025702">
    <property type="entry name" value="OXD"/>
</dbReference>
<dbReference type="AlphaFoldDB" id="F4CMT3"/>
<dbReference type="InterPro" id="IPR032710">
    <property type="entry name" value="NTF2-like_dom_sf"/>
</dbReference>
<evidence type="ECO:0008006" key="10">
    <source>
        <dbReference type="Google" id="ProtNLM"/>
    </source>
</evidence>
<comment type="similarity">
    <text evidence="6">Belongs to the heme-containing dehydratase family.</text>
</comment>
<dbReference type="Pfam" id="PF07366">
    <property type="entry name" value="SnoaL"/>
    <property type="match status" value="1"/>
</dbReference>
<dbReference type="EMBL" id="CP002593">
    <property type="protein sequence ID" value="AEA25032.1"/>
    <property type="molecule type" value="Genomic_DNA"/>
</dbReference>
<evidence type="ECO:0000256" key="4">
    <source>
        <dbReference type="ARBA" id="ARBA00023004"/>
    </source>
</evidence>
<comment type="cofactor">
    <cofactor evidence="1">
        <name>heme b</name>
        <dbReference type="ChEBI" id="CHEBI:60344"/>
    </cofactor>
</comment>
<organism evidence="8 9">
    <name type="scientific">Pseudonocardia dioxanivorans (strain ATCC 55486 / DSM 44775 / JCM 13855 / CB1190)</name>
    <dbReference type="NCBI Taxonomy" id="675635"/>
    <lineage>
        <taxon>Bacteria</taxon>
        <taxon>Bacillati</taxon>
        <taxon>Actinomycetota</taxon>
        <taxon>Actinomycetes</taxon>
        <taxon>Pseudonocardiales</taxon>
        <taxon>Pseudonocardiaceae</taxon>
        <taxon>Pseudonocardia</taxon>
    </lineage>
</organism>
<proteinExistence type="inferred from homology"/>
<keyword evidence="5" id="KW-0456">Lyase</keyword>
<dbReference type="KEGG" id="pdx:Psed_2832"/>
<gene>
    <name evidence="8" type="ordered locus">Psed_2832</name>
</gene>
<keyword evidence="9" id="KW-1185">Reference proteome</keyword>
<dbReference type="Proteomes" id="UP000007809">
    <property type="component" value="Chromosome"/>
</dbReference>
<dbReference type="eggNOG" id="COG5485">
    <property type="taxonomic scope" value="Bacteria"/>
</dbReference>
<dbReference type="Pfam" id="PF13816">
    <property type="entry name" value="Dehydratase_hem"/>
    <property type="match status" value="1"/>
</dbReference>
<keyword evidence="3" id="KW-0479">Metal-binding</keyword>
<reference evidence="8 9" key="1">
    <citation type="journal article" date="2011" name="J. Bacteriol.">
        <title>Genome sequence of the 1,4-dioxane-degrading Pseudonocardia dioxanivorans strain CB1190.</title>
        <authorList>
            <person name="Sales C.M."/>
            <person name="Mahendra S."/>
            <person name="Grostern A."/>
            <person name="Parales R.E."/>
            <person name="Goodwin L.A."/>
            <person name="Woyke T."/>
            <person name="Nolan M."/>
            <person name="Lapidus A."/>
            <person name="Chertkov O."/>
            <person name="Ovchinnikova G."/>
            <person name="Sczyrba A."/>
            <person name="Alvarez-Cohen L."/>
        </authorList>
    </citation>
    <scope>NUCLEOTIDE SEQUENCE [LARGE SCALE GENOMIC DNA]</scope>
    <source>
        <strain evidence="9">ATCC 55486 / DSM 44775 / JCM 13855 / CB1190</strain>
    </source>
</reference>
<dbReference type="STRING" id="675635.Psed_2832"/>
<evidence type="ECO:0000256" key="7">
    <source>
        <dbReference type="SAM" id="MobiDB-lite"/>
    </source>
</evidence>
<evidence type="ECO:0000256" key="1">
    <source>
        <dbReference type="ARBA" id="ARBA00001970"/>
    </source>
</evidence>
<sequence length="495" mass="53673">MSDEVEGPGRVVTYPAGMTTMVFAMFGVQSVDDTHTEPFVAALRQLFAGAHGPRSVERCHHHDDVSGHNTILMAYWTDLGEATAFLESAPFSTWWEARPTDDDRAGYWREILTPQVGRFHYFGVGPHRVGATAVLPVSGTDKFGYWGGYRDRMADSPADPFDSPLAELPTRGPTVSTRGRRVTVDAPHNLCFVREGADTSHITSHEEQQVWDELLEPASKKWITYLAENPRTSGCAAIVDTVEQDLRRVPTCARPASSRTSSPSATSSTRHALSPRTLRSTTPSWARPPTSRTRASRWACSSGPRRTSCVPASCGPSTSTVIPVPGCCPSSPGPPSRCRSRRSPMSAFAHKALLCSLYDQVVNSGRLDRLPEFVAPDFVGHLSGHDEPVRGPDALRDVIVGLRAAFPDLNTAIEGGWLLHELDTHAVGKGRTVDRLAARVVLRGTHTRPWHGAEPTMQEATWSEAVFAHVADGRLAGLVTVAECVSRPAYAGAAG</sequence>
<dbReference type="OrthoDB" id="3807625at2"/>
<dbReference type="InterPro" id="IPR009959">
    <property type="entry name" value="Cyclase_SnoaL-like"/>
</dbReference>
<evidence type="ECO:0000256" key="2">
    <source>
        <dbReference type="ARBA" id="ARBA00022617"/>
    </source>
</evidence>
<feature type="region of interest" description="Disordered" evidence="7">
    <location>
        <begin position="250"/>
        <end position="306"/>
    </location>
</feature>
<keyword evidence="2" id="KW-0349">Heme</keyword>
<keyword evidence="4" id="KW-0408">Iron</keyword>
<accession>F4CMT3</accession>
<dbReference type="SUPFAM" id="SSF54427">
    <property type="entry name" value="NTF2-like"/>
    <property type="match status" value="1"/>
</dbReference>
<evidence type="ECO:0000256" key="5">
    <source>
        <dbReference type="ARBA" id="ARBA00023239"/>
    </source>
</evidence>
<feature type="compositionally biased region" description="Low complexity" evidence="7">
    <location>
        <begin position="253"/>
        <end position="270"/>
    </location>
</feature>
<evidence type="ECO:0000256" key="3">
    <source>
        <dbReference type="ARBA" id="ARBA00022723"/>
    </source>
</evidence>
<evidence type="ECO:0000313" key="8">
    <source>
        <dbReference type="EMBL" id="AEA25032.1"/>
    </source>
</evidence>
<dbReference type="GO" id="GO:0046872">
    <property type="term" value="F:metal ion binding"/>
    <property type="evidence" value="ECO:0007669"/>
    <property type="project" value="UniProtKB-KW"/>
</dbReference>
<evidence type="ECO:0000256" key="6">
    <source>
        <dbReference type="ARBA" id="ARBA00034312"/>
    </source>
</evidence>
<name>F4CMT3_PSEUX</name>
<dbReference type="GO" id="GO:0030638">
    <property type="term" value="P:polyketide metabolic process"/>
    <property type="evidence" value="ECO:0007669"/>
    <property type="project" value="InterPro"/>
</dbReference>
<evidence type="ECO:0000313" key="9">
    <source>
        <dbReference type="Proteomes" id="UP000007809"/>
    </source>
</evidence>
<dbReference type="GO" id="GO:0016829">
    <property type="term" value="F:lyase activity"/>
    <property type="evidence" value="ECO:0007669"/>
    <property type="project" value="UniProtKB-KW"/>
</dbReference>
<dbReference type="HOGENOM" id="CLU_550792_0_0_11"/>
<dbReference type="Gene3D" id="3.10.450.50">
    <property type="match status" value="1"/>
</dbReference>
<protein>
    <recommendedName>
        <fullName evidence="10">Phenylacetaldoxime dehydratase</fullName>
    </recommendedName>
</protein>